<dbReference type="Gene3D" id="3.40.50.300">
    <property type="entry name" value="P-loop containing nucleotide triphosphate hydrolases"/>
    <property type="match status" value="1"/>
</dbReference>
<organism evidence="2 3">
    <name type="scientific">Lactuca sativa</name>
    <name type="common">Garden lettuce</name>
    <dbReference type="NCBI Taxonomy" id="4236"/>
    <lineage>
        <taxon>Eukaryota</taxon>
        <taxon>Viridiplantae</taxon>
        <taxon>Streptophyta</taxon>
        <taxon>Embryophyta</taxon>
        <taxon>Tracheophyta</taxon>
        <taxon>Spermatophyta</taxon>
        <taxon>Magnoliopsida</taxon>
        <taxon>eudicotyledons</taxon>
        <taxon>Gunneridae</taxon>
        <taxon>Pentapetalae</taxon>
        <taxon>asterids</taxon>
        <taxon>campanulids</taxon>
        <taxon>Asterales</taxon>
        <taxon>Asteraceae</taxon>
        <taxon>Cichorioideae</taxon>
        <taxon>Cichorieae</taxon>
        <taxon>Lactucinae</taxon>
        <taxon>Lactuca</taxon>
    </lineage>
</organism>
<dbReference type="Pfam" id="PF00931">
    <property type="entry name" value="NB-ARC"/>
    <property type="match status" value="1"/>
</dbReference>
<dbReference type="PRINTS" id="PR00364">
    <property type="entry name" value="DISEASERSIST"/>
</dbReference>
<evidence type="ECO:0000313" key="2">
    <source>
        <dbReference type="EMBL" id="KAJ0188676.1"/>
    </source>
</evidence>
<dbReference type="GO" id="GO:0006952">
    <property type="term" value="P:defense response"/>
    <property type="evidence" value="ECO:0007669"/>
    <property type="project" value="InterPro"/>
</dbReference>
<dbReference type="SUPFAM" id="SSF52540">
    <property type="entry name" value="P-loop containing nucleoside triphosphate hydrolases"/>
    <property type="match status" value="1"/>
</dbReference>
<accession>A0A9R1WV29</accession>
<reference evidence="2 3" key="1">
    <citation type="journal article" date="2017" name="Nat. Commun.">
        <title>Genome assembly with in vitro proximity ligation data and whole-genome triplication in lettuce.</title>
        <authorList>
            <person name="Reyes-Chin-Wo S."/>
            <person name="Wang Z."/>
            <person name="Yang X."/>
            <person name="Kozik A."/>
            <person name="Arikit S."/>
            <person name="Song C."/>
            <person name="Xia L."/>
            <person name="Froenicke L."/>
            <person name="Lavelle D.O."/>
            <person name="Truco M.J."/>
            <person name="Xia R."/>
            <person name="Zhu S."/>
            <person name="Xu C."/>
            <person name="Xu H."/>
            <person name="Xu X."/>
            <person name="Cox K."/>
            <person name="Korf I."/>
            <person name="Meyers B.C."/>
            <person name="Michelmore R.W."/>
        </authorList>
    </citation>
    <scope>NUCLEOTIDE SEQUENCE [LARGE SCALE GENOMIC DNA]</scope>
    <source>
        <strain evidence="3">cv. Salinas</strain>
        <tissue evidence="2">Seedlings</tissue>
    </source>
</reference>
<evidence type="ECO:0000313" key="3">
    <source>
        <dbReference type="Proteomes" id="UP000235145"/>
    </source>
</evidence>
<gene>
    <name evidence="2" type="ORF">LSAT_V11C900493320</name>
</gene>
<keyword evidence="3" id="KW-1185">Reference proteome</keyword>
<evidence type="ECO:0000259" key="1">
    <source>
        <dbReference type="Pfam" id="PF00931"/>
    </source>
</evidence>
<dbReference type="InterPro" id="IPR044974">
    <property type="entry name" value="Disease_R_plants"/>
</dbReference>
<dbReference type="Proteomes" id="UP000235145">
    <property type="component" value="Unassembled WGS sequence"/>
</dbReference>
<dbReference type="InterPro" id="IPR027417">
    <property type="entry name" value="P-loop_NTPase"/>
</dbReference>
<protein>
    <recommendedName>
        <fullName evidence="1">NB-ARC domain-containing protein</fullName>
    </recommendedName>
</protein>
<dbReference type="EMBL" id="NBSK02000009">
    <property type="protein sequence ID" value="KAJ0188676.1"/>
    <property type="molecule type" value="Genomic_DNA"/>
</dbReference>
<dbReference type="InterPro" id="IPR002182">
    <property type="entry name" value="NB-ARC"/>
</dbReference>
<name>A0A9R1WV29_LACSA</name>
<proteinExistence type="predicted"/>
<feature type="domain" description="NB-ARC" evidence="1">
    <location>
        <begin position="2"/>
        <end position="112"/>
    </location>
</feature>
<dbReference type="AlphaFoldDB" id="A0A9R1WV29"/>
<comment type="caution">
    <text evidence="2">The sequence shown here is derived from an EMBL/GenBank/DDBJ whole genome shotgun (WGS) entry which is preliminary data.</text>
</comment>
<dbReference type="PANTHER" id="PTHR11017">
    <property type="entry name" value="LEUCINE-RICH REPEAT-CONTAINING PROTEIN"/>
    <property type="match status" value="1"/>
</dbReference>
<dbReference type="PANTHER" id="PTHR11017:SF577">
    <property type="entry name" value="DISEASE RESISTANCE PROTEIN (TIR-NBS-LRR CLASS), PUTATIVE-RELATED"/>
    <property type="match status" value="1"/>
</dbReference>
<sequence>METRIKDIVSYLETASDDVCMIGIWRIGGGGKITLARAIFDQISFQFEGKSFIENVREVSSVPLSGLKLLRKQVLSHILYDQGINISSVSEGKNMLWRMMRARKVLLVLHDMDHMDQL</sequence>